<dbReference type="InterPro" id="IPR035906">
    <property type="entry name" value="MetI-like_sf"/>
</dbReference>
<sequence length="350" mass="36773">MSAQSKGLPGVFFAARRLVSTVLTLLGLVTLVFAMTKAIPGDEAQVAAGPEASPAQVEAVRQRMGLDAPLAVQYGRFVGHVLQGDLGTSISTQQPVLDDVLKVFPSTLELVIVTLLLSLLLAVPVAVAAATWRDSAFDRACRVVAVAAGGMPAFWLALLAQYVLASRWGLLPISGQQSLDFSVPVRTQMPVVDTLLAGDLAAFADAVRHLVLPAISLAAFFAAQFFRTLRASLIAILESDFIVPVRAKGASFARIMLRHALPNAIGPTVTLAGVLLGMMIGSSVLVESVFGRQGVGAYLSNAVEQKDTYAVLGAVLFVGAVVCVSNVLVDLLLLAVDPRIRAAQLHGSKR</sequence>
<comment type="similarity">
    <text evidence="7">Belongs to the binding-protein-dependent transport system permease family.</text>
</comment>
<dbReference type="AlphaFoldDB" id="A0A1X7LXU5"/>
<reference evidence="10" key="1">
    <citation type="submission" date="2017-04" db="EMBL/GenBank/DDBJ databases">
        <authorList>
            <person name="Varghese N."/>
            <person name="Submissions S."/>
        </authorList>
    </citation>
    <scope>NUCLEOTIDE SEQUENCE [LARGE SCALE GENOMIC DNA]</scope>
    <source>
        <strain evidence="10">LMG 29540</strain>
    </source>
</reference>
<dbReference type="Pfam" id="PF19300">
    <property type="entry name" value="BPD_transp_1_N"/>
    <property type="match status" value="1"/>
</dbReference>
<proteinExistence type="inferred from homology"/>
<dbReference type="PANTHER" id="PTHR43163:SF6">
    <property type="entry name" value="DIPEPTIDE TRANSPORT SYSTEM PERMEASE PROTEIN DPPB-RELATED"/>
    <property type="match status" value="1"/>
</dbReference>
<feature type="transmembrane region" description="Helical" evidence="7">
    <location>
        <begin position="110"/>
        <end position="131"/>
    </location>
</feature>
<feature type="transmembrane region" description="Helical" evidence="7">
    <location>
        <begin position="264"/>
        <end position="290"/>
    </location>
</feature>
<evidence type="ECO:0000256" key="1">
    <source>
        <dbReference type="ARBA" id="ARBA00004651"/>
    </source>
</evidence>
<evidence type="ECO:0000256" key="6">
    <source>
        <dbReference type="ARBA" id="ARBA00023136"/>
    </source>
</evidence>
<dbReference type="SUPFAM" id="SSF161098">
    <property type="entry name" value="MetI-like"/>
    <property type="match status" value="1"/>
</dbReference>
<dbReference type="PROSITE" id="PS50928">
    <property type="entry name" value="ABC_TM1"/>
    <property type="match status" value="1"/>
</dbReference>
<feature type="transmembrane region" description="Helical" evidence="7">
    <location>
        <begin position="310"/>
        <end position="336"/>
    </location>
</feature>
<protein>
    <submittedName>
        <fullName evidence="9">Peptide/nickel transport system permease protein</fullName>
    </submittedName>
</protein>
<keyword evidence="4 7" id="KW-0812">Transmembrane</keyword>
<evidence type="ECO:0000313" key="9">
    <source>
        <dbReference type="EMBL" id="SMG58113.1"/>
    </source>
</evidence>
<dbReference type="Proteomes" id="UP000193228">
    <property type="component" value="Unassembled WGS sequence"/>
</dbReference>
<gene>
    <name evidence="9" type="ORF">SAMN06265784_110203</name>
</gene>
<keyword evidence="5 7" id="KW-1133">Transmembrane helix</keyword>
<dbReference type="GO" id="GO:0071916">
    <property type="term" value="F:dipeptide transmembrane transporter activity"/>
    <property type="evidence" value="ECO:0007669"/>
    <property type="project" value="TreeGrafter"/>
</dbReference>
<dbReference type="OrthoDB" id="9803623at2"/>
<evidence type="ECO:0000256" key="2">
    <source>
        <dbReference type="ARBA" id="ARBA00022448"/>
    </source>
</evidence>
<keyword evidence="3" id="KW-1003">Cell membrane</keyword>
<organism evidence="9 10">
    <name type="scientific">Paraburkholderia susongensis</name>
    <dbReference type="NCBI Taxonomy" id="1515439"/>
    <lineage>
        <taxon>Bacteria</taxon>
        <taxon>Pseudomonadati</taxon>
        <taxon>Pseudomonadota</taxon>
        <taxon>Betaproteobacteria</taxon>
        <taxon>Burkholderiales</taxon>
        <taxon>Burkholderiaceae</taxon>
        <taxon>Paraburkholderia</taxon>
    </lineage>
</organism>
<evidence type="ECO:0000256" key="5">
    <source>
        <dbReference type="ARBA" id="ARBA00022989"/>
    </source>
</evidence>
<dbReference type="Gene3D" id="1.10.3720.10">
    <property type="entry name" value="MetI-like"/>
    <property type="match status" value="1"/>
</dbReference>
<evidence type="ECO:0000256" key="7">
    <source>
        <dbReference type="RuleBase" id="RU363032"/>
    </source>
</evidence>
<dbReference type="EMBL" id="FXAT01000010">
    <property type="protein sequence ID" value="SMG58113.1"/>
    <property type="molecule type" value="Genomic_DNA"/>
</dbReference>
<feature type="transmembrane region" description="Helical" evidence="7">
    <location>
        <begin position="206"/>
        <end position="226"/>
    </location>
</feature>
<evidence type="ECO:0000256" key="3">
    <source>
        <dbReference type="ARBA" id="ARBA00022475"/>
    </source>
</evidence>
<dbReference type="PANTHER" id="PTHR43163">
    <property type="entry name" value="DIPEPTIDE TRANSPORT SYSTEM PERMEASE PROTEIN DPPB-RELATED"/>
    <property type="match status" value="1"/>
</dbReference>
<keyword evidence="10" id="KW-1185">Reference proteome</keyword>
<keyword evidence="6 7" id="KW-0472">Membrane</keyword>
<evidence type="ECO:0000256" key="4">
    <source>
        <dbReference type="ARBA" id="ARBA00022692"/>
    </source>
</evidence>
<dbReference type="CDD" id="cd06261">
    <property type="entry name" value="TM_PBP2"/>
    <property type="match status" value="1"/>
</dbReference>
<evidence type="ECO:0000259" key="8">
    <source>
        <dbReference type="PROSITE" id="PS50928"/>
    </source>
</evidence>
<accession>A0A1X7LXU5</accession>
<dbReference type="InterPro" id="IPR045621">
    <property type="entry name" value="BPD_transp_1_N"/>
</dbReference>
<dbReference type="STRING" id="1515439.SAMN06265784_110203"/>
<keyword evidence="2 7" id="KW-0813">Transport</keyword>
<feature type="transmembrane region" description="Helical" evidence="7">
    <location>
        <begin position="143"/>
        <end position="164"/>
    </location>
</feature>
<name>A0A1X7LXU5_9BURK</name>
<comment type="subcellular location">
    <subcellularLocation>
        <location evidence="1 7">Cell membrane</location>
        <topology evidence="1 7">Multi-pass membrane protein</topology>
    </subcellularLocation>
</comment>
<dbReference type="Pfam" id="PF00528">
    <property type="entry name" value="BPD_transp_1"/>
    <property type="match status" value="1"/>
</dbReference>
<dbReference type="InterPro" id="IPR000515">
    <property type="entry name" value="MetI-like"/>
</dbReference>
<dbReference type="RefSeq" id="WP_085488346.1">
    <property type="nucleotide sequence ID" value="NZ_FXAT01000010.1"/>
</dbReference>
<feature type="domain" description="ABC transmembrane type-1" evidence="8">
    <location>
        <begin position="104"/>
        <end position="333"/>
    </location>
</feature>
<evidence type="ECO:0000313" key="10">
    <source>
        <dbReference type="Proteomes" id="UP000193228"/>
    </source>
</evidence>
<dbReference type="GO" id="GO:0005886">
    <property type="term" value="C:plasma membrane"/>
    <property type="evidence" value="ECO:0007669"/>
    <property type="project" value="UniProtKB-SubCell"/>
</dbReference>